<name>A0A1F5LKC8_PENAI</name>
<dbReference type="InterPro" id="IPR036864">
    <property type="entry name" value="Zn2-C6_fun-type_DNA-bd_sf"/>
</dbReference>
<dbReference type="RefSeq" id="XP_022488994.1">
    <property type="nucleotide sequence ID" value="XM_022631060.1"/>
</dbReference>
<dbReference type="SUPFAM" id="SSF57701">
    <property type="entry name" value="Zn2/Cys6 DNA-binding domain"/>
    <property type="match status" value="1"/>
</dbReference>
<reference evidence="7 8" key="1">
    <citation type="journal article" date="2016" name="Sci. Rep.">
        <title>Penicillium arizonense, a new, genome sequenced fungal species, reveals a high chemical diversity in secreted metabolites.</title>
        <authorList>
            <person name="Grijseels S."/>
            <person name="Nielsen J.C."/>
            <person name="Randelovic M."/>
            <person name="Nielsen J."/>
            <person name="Nielsen K.F."/>
            <person name="Workman M."/>
            <person name="Frisvad J.C."/>
        </authorList>
    </citation>
    <scope>NUCLEOTIDE SEQUENCE [LARGE SCALE GENOMIC DNA]</scope>
    <source>
        <strain evidence="7 8">CBS 141311</strain>
    </source>
</reference>
<evidence type="ECO:0000256" key="3">
    <source>
        <dbReference type="ARBA" id="ARBA00023125"/>
    </source>
</evidence>
<organism evidence="7 8">
    <name type="scientific">Penicillium arizonense</name>
    <dbReference type="NCBI Taxonomy" id="1835702"/>
    <lineage>
        <taxon>Eukaryota</taxon>
        <taxon>Fungi</taxon>
        <taxon>Dikarya</taxon>
        <taxon>Ascomycota</taxon>
        <taxon>Pezizomycotina</taxon>
        <taxon>Eurotiomycetes</taxon>
        <taxon>Eurotiomycetidae</taxon>
        <taxon>Eurotiales</taxon>
        <taxon>Aspergillaceae</taxon>
        <taxon>Penicillium</taxon>
    </lineage>
</organism>
<evidence type="ECO:0000313" key="8">
    <source>
        <dbReference type="Proteomes" id="UP000177622"/>
    </source>
</evidence>
<proteinExistence type="predicted"/>
<dbReference type="InterPro" id="IPR007219">
    <property type="entry name" value="XnlR_reg_dom"/>
</dbReference>
<evidence type="ECO:0000256" key="4">
    <source>
        <dbReference type="ARBA" id="ARBA00023163"/>
    </source>
</evidence>
<dbReference type="Pfam" id="PF04082">
    <property type="entry name" value="Fungal_trans"/>
    <property type="match status" value="1"/>
</dbReference>
<dbReference type="InterPro" id="IPR001138">
    <property type="entry name" value="Zn2Cys6_DnaBD"/>
</dbReference>
<evidence type="ECO:0000256" key="5">
    <source>
        <dbReference type="ARBA" id="ARBA00023242"/>
    </source>
</evidence>
<dbReference type="CDD" id="cd12148">
    <property type="entry name" value="fungal_TF_MHR"/>
    <property type="match status" value="1"/>
</dbReference>
<dbReference type="STRING" id="1835702.A0A1F5LKC8"/>
<dbReference type="GO" id="GO:0003677">
    <property type="term" value="F:DNA binding"/>
    <property type="evidence" value="ECO:0007669"/>
    <property type="project" value="UniProtKB-KW"/>
</dbReference>
<dbReference type="OrthoDB" id="4356994at2759"/>
<feature type="domain" description="Zn(2)-C6 fungal-type" evidence="6">
    <location>
        <begin position="30"/>
        <end position="60"/>
    </location>
</feature>
<dbReference type="PROSITE" id="PS00463">
    <property type="entry name" value="ZN2_CY6_FUNGAL_1"/>
    <property type="match status" value="1"/>
</dbReference>
<dbReference type="EMBL" id="LXJU01000007">
    <property type="protein sequence ID" value="OGE53556.1"/>
    <property type="molecule type" value="Genomic_DNA"/>
</dbReference>
<dbReference type="GO" id="GO:0006351">
    <property type="term" value="P:DNA-templated transcription"/>
    <property type="evidence" value="ECO:0007669"/>
    <property type="project" value="InterPro"/>
</dbReference>
<keyword evidence="8" id="KW-1185">Reference proteome</keyword>
<evidence type="ECO:0000256" key="2">
    <source>
        <dbReference type="ARBA" id="ARBA00023015"/>
    </source>
</evidence>
<keyword evidence="3" id="KW-0238">DNA-binding</keyword>
<dbReference type="PANTHER" id="PTHR47785:SF7">
    <property type="entry name" value="ZN(II)2CYS6 TRANSCRIPTION FACTOR (EUROFUNG)"/>
    <property type="match status" value="1"/>
</dbReference>
<comment type="caution">
    <text evidence="7">The sequence shown here is derived from an EMBL/GenBank/DDBJ whole genome shotgun (WGS) entry which is preliminary data.</text>
</comment>
<evidence type="ECO:0000259" key="6">
    <source>
        <dbReference type="PROSITE" id="PS50048"/>
    </source>
</evidence>
<accession>A0A1F5LKC8</accession>
<dbReference type="InterPro" id="IPR053181">
    <property type="entry name" value="EcdB-like_regulator"/>
</dbReference>
<dbReference type="Proteomes" id="UP000177622">
    <property type="component" value="Unassembled WGS sequence"/>
</dbReference>
<dbReference type="GO" id="GO:0000981">
    <property type="term" value="F:DNA-binding transcription factor activity, RNA polymerase II-specific"/>
    <property type="evidence" value="ECO:0007669"/>
    <property type="project" value="InterPro"/>
</dbReference>
<keyword evidence="5" id="KW-0539">Nucleus</keyword>
<dbReference type="PROSITE" id="PS50048">
    <property type="entry name" value="ZN2_CY6_FUNGAL_2"/>
    <property type="match status" value="1"/>
</dbReference>
<dbReference type="PANTHER" id="PTHR47785">
    <property type="entry name" value="ZN(II)2CYS6 TRANSCRIPTION FACTOR (EUROFUNG)-RELATED-RELATED"/>
    <property type="match status" value="1"/>
</dbReference>
<dbReference type="Pfam" id="PF00172">
    <property type="entry name" value="Zn_clus"/>
    <property type="match status" value="1"/>
</dbReference>
<sequence length="607" mass="67217">MEYQIAEYHPGKRPAPRGTAFYPRKRANTACQVCRARKTKCDNAKPSCSYCVKVGTTCIQSPVDLSSFDPASLKILQRLDDIEQLLVSSTAAIDLNDKAEHISTLCQPRSNATGANTGKLVLYGNVLPDRTESVLRWPIFMREPSGPSSQVLRNAVPDTIAAPSHSGCSLAALLEMEPQGINAILDNFFLYVHCKNPILDEIATRRLVNDAFLDGLDWSPSSCLAMVICALGSIATPFGSSQDTKPGSEAYQNSQVFFQAAQKRIGSLLVRSDIIGAQCLFLSGVYMVCVFQQFYAWRFFSQALAACQRLPFLAHAQDLASELDISSSPGSPDTYEQAVYWSAWKSERELSMELSLPDFNIAHTGSALYPHFFPNPPQPLGSPKNQGAQRQRASWLFYLAEIYLRRLSSSIAEEITALHQTHASPAAFITALGPMVAEYETQIQAWSESLPAELSATEPPQEDEVCRFVLRGHLIDMYELIYWPWVMAYIGTTSSQGTPDPEIEEKGQKGLQLHIQRIYVNEPGFLHRHHGTVPLIRTCTRSAFVLVAGGLAGCKLPSGWQEAISKTMGLLTIWQNEMTEAGQWVQLLQREYGRLSGSYQGFNLAEI</sequence>
<dbReference type="GeneID" id="34575794"/>
<dbReference type="SMART" id="SM00066">
    <property type="entry name" value="GAL4"/>
    <property type="match status" value="1"/>
</dbReference>
<gene>
    <name evidence="7" type="ORF">PENARI_c007G08288</name>
</gene>
<keyword evidence="2" id="KW-0805">Transcription regulation</keyword>
<evidence type="ECO:0000313" key="7">
    <source>
        <dbReference type="EMBL" id="OGE53556.1"/>
    </source>
</evidence>
<dbReference type="Gene3D" id="4.10.240.10">
    <property type="entry name" value="Zn(2)-C6 fungal-type DNA-binding domain"/>
    <property type="match status" value="1"/>
</dbReference>
<evidence type="ECO:0000256" key="1">
    <source>
        <dbReference type="ARBA" id="ARBA00022723"/>
    </source>
</evidence>
<protein>
    <recommendedName>
        <fullName evidence="6">Zn(2)-C6 fungal-type domain-containing protein</fullName>
    </recommendedName>
</protein>
<keyword evidence="4" id="KW-0804">Transcription</keyword>
<keyword evidence="1" id="KW-0479">Metal-binding</keyword>
<dbReference type="AlphaFoldDB" id="A0A1F5LKC8"/>
<dbReference type="CDD" id="cd00067">
    <property type="entry name" value="GAL4"/>
    <property type="match status" value="1"/>
</dbReference>
<dbReference type="GO" id="GO:0008270">
    <property type="term" value="F:zinc ion binding"/>
    <property type="evidence" value="ECO:0007669"/>
    <property type="project" value="InterPro"/>
</dbReference>